<gene>
    <name evidence="4" type="ORF">ACFOWE_19545</name>
</gene>
<evidence type="ECO:0000313" key="5">
    <source>
        <dbReference type="Proteomes" id="UP001595850"/>
    </source>
</evidence>
<comment type="caution">
    <text evidence="4">The sequence shown here is derived from an EMBL/GenBank/DDBJ whole genome shotgun (WGS) entry which is preliminary data.</text>
</comment>
<dbReference type="SUPFAM" id="SSF53383">
    <property type="entry name" value="PLP-dependent transferases"/>
    <property type="match status" value="1"/>
</dbReference>
<keyword evidence="5" id="KW-1185">Reference proteome</keyword>
<dbReference type="RefSeq" id="WP_377289815.1">
    <property type="nucleotide sequence ID" value="NZ_JBHSBM010000023.1"/>
</dbReference>
<comment type="similarity">
    <text evidence="2">Belongs to the DegT/DnrJ/EryC1 family.</text>
</comment>
<dbReference type="PANTHER" id="PTHR30244">
    <property type="entry name" value="TRANSAMINASE"/>
    <property type="match status" value="1"/>
</dbReference>
<evidence type="ECO:0000256" key="2">
    <source>
        <dbReference type="RuleBase" id="RU004508"/>
    </source>
</evidence>
<comment type="cofactor">
    <cofactor evidence="1">
        <name>pyridoxal 5'-phosphate</name>
        <dbReference type="ChEBI" id="CHEBI:597326"/>
    </cofactor>
</comment>
<dbReference type="InterPro" id="IPR000653">
    <property type="entry name" value="DegT/StrS_aminotransferase"/>
</dbReference>
<dbReference type="InterPro" id="IPR015424">
    <property type="entry name" value="PyrdxlP-dep_Trfase"/>
</dbReference>
<keyword evidence="4" id="KW-0032">Aminotransferase</keyword>
<feature type="compositionally biased region" description="Pro residues" evidence="3">
    <location>
        <begin position="390"/>
        <end position="400"/>
    </location>
</feature>
<dbReference type="InterPro" id="IPR015421">
    <property type="entry name" value="PyrdxlP-dep_Trfase_major"/>
</dbReference>
<dbReference type="Gene3D" id="3.40.640.10">
    <property type="entry name" value="Type I PLP-dependent aspartate aminotransferase-like (Major domain)"/>
    <property type="match status" value="1"/>
</dbReference>
<dbReference type="Pfam" id="PF01041">
    <property type="entry name" value="DegT_DnrJ_EryC1"/>
    <property type="match status" value="1"/>
</dbReference>
<dbReference type="GO" id="GO:0008483">
    <property type="term" value="F:transaminase activity"/>
    <property type="evidence" value="ECO:0007669"/>
    <property type="project" value="UniProtKB-KW"/>
</dbReference>
<evidence type="ECO:0000313" key="4">
    <source>
        <dbReference type="EMBL" id="MFC4060504.1"/>
    </source>
</evidence>
<evidence type="ECO:0000256" key="3">
    <source>
        <dbReference type="SAM" id="MobiDB-lite"/>
    </source>
</evidence>
<dbReference type="EMBL" id="JBHSBM010000023">
    <property type="protein sequence ID" value="MFC4060504.1"/>
    <property type="molecule type" value="Genomic_DNA"/>
</dbReference>
<evidence type="ECO:0000256" key="1">
    <source>
        <dbReference type="ARBA" id="ARBA00001933"/>
    </source>
</evidence>
<accession>A0ABV8IC32</accession>
<keyword evidence="2" id="KW-0663">Pyridoxal phosphate</keyword>
<reference evidence="5" key="1">
    <citation type="journal article" date="2019" name="Int. J. Syst. Evol. Microbiol.">
        <title>The Global Catalogue of Microorganisms (GCM) 10K type strain sequencing project: providing services to taxonomists for standard genome sequencing and annotation.</title>
        <authorList>
            <consortium name="The Broad Institute Genomics Platform"/>
            <consortium name="The Broad Institute Genome Sequencing Center for Infectious Disease"/>
            <person name="Wu L."/>
            <person name="Ma J."/>
        </authorList>
    </citation>
    <scope>NUCLEOTIDE SEQUENCE [LARGE SCALE GENOMIC DNA]</scope>
    <source>
        <strain evidence="5">TBRC 4489</strain>
    </source>
</reference>
<protein>
    <submittedName>
        <fullName evidence="4">DegT/DnrJ/EryC1/StrS family aminotransferase</fullName>
    </submittedName>
</protein>
<keyword evidence="4" id="KW-0808">Transferase</keyword>
<feature type="region of interest" description="Disordered" evidence="3">
    <location>
        <begin position="386"/>
        <end position="411"/>
    </location>
</feature>
<dbReference type="Proteomes" id="UP001595850">
    <property type="component" value="Unassembled WGS sequence"/>
</dbReference>
<organism evidence="4 5">
    <name type="scientific">Planomonospora corallina</name>
    <dbReference type="NCBI Taxonomy" id="1806052"/>
    <lineage>
        <taxon>Bacteria</taxon>
        <taxon>Bacillati</taxon>
        <taxon>Actinomycetota</taxon>
        <taxon>Actinomycetes</taxon>
        <taxon>Streptosporangiales</taxon>
        <taxon>Streptosporangiaceae</taxon>
        <taxon>Planomonospora</taxon>
    </lineage>
</organism>
<sequence>MSRALEAAMSERIGVACLHVPSARFGLYLALRHCFAPGDRVLIAPTNCETVLFVALAAGLRPVMAPVSVDDGNIDVDLVDWTGLSGVLTTHLYGQPDQVVRLRAECDRRGLVLIDDAAHAMLTTVDGRPAGTFGTAGVFSLAKHGRAMSGGFLTVEDPAAMPALTRMRDGLLLDGGPRAQLLGVLRPVLRETIYRTGLVRPMWRTLTALGVIRWTGHRCAPREEELREALASPAGPVGSGESGESGRLAGLGHWLRIDLDDWRMRQGALLRGYQRSRFRVVDRERERRLAGVELLRGLPWAARGVAAAPPRPLLRVPLLVADRDGVLARLERYGVVPGFVYDPPLDDYLDLVPPGPTPETARWWTRHVLPVDPLRARRVATLLDRMGVRPAPPPPVPYAPPSAGEEAGALT</sequence>
<name>A0ABV8IC32_9ACTN</name>
<proteinExistence type="inferred from homology"/>
<dbReference type="PANTHER" id="PTHR30244:SF34">
    <property type="entry name" value="DTDP-4-AMINO-4,6-DIDEOXYGALACTOSE TRANSAMINASE"/>
    <property type="match status" value="1"/>
</dbReference>